<keyword evidence="3" id="KW-1185">Reference proteome</keyword>
<gene>
    <name evidence="2" type="ORF">RRG08_057221</name>
</gene>
<feature type="region of interest" description="Disordered" evidence="1">
    <location>
        <begin position="1"/>
        <end position="56"/>
    </location>
</feature>
<dbReference type="EMBL" id="JAWDGP010001684">
    <property type="protein sequence ID" value="KAK3789117.1"/>
    <property type="molecule type" value="Genomic_DNA"/>
</dbReference>
<accession>A0AAE1ALV2</accession>
<evidence type="ECO:0000256" key="1">
    <source>
        <dbReference type="SAM" id="MobiDB-lite"/>
    </source>
</evidence>
<name>A0AAE1ALV2_9GAST</name>
<feature type="compositionally biased region" description="Basic and acidic residues" evidence="1">
    <location>
        <begin position="1"/>
        <end position="28"/>
    </location>
</feature>
<evidence type="ECO:0000313" key="2">
    <source>
        <dbReference type="EMBL" id="KAK3789117.1"/>
    </source>
</evidence>
<protein>
    <submittedName>
        <fullName evidence="2">Uncharacterized protein</fullName>
    </submittedName>
</protein>
<evidence type="ECO:0000313" key="3">
    <source>
        <dbReference type="Proteomes" id="UP001283361"/>
    </source>
</evidence>
<feature type="compositionally biased region" description="Polar residues" evidence="1">
    <location>
        <begin position="37"/>
        <end position="56"/>
    </location>
</feature>
<dbReference type="Proteomes" id="UP001283361">
    <property type="component" value="Unassembled WGS sequence"/>
</dbReference>
<dbReference type="AlphaFoldDB" id="A0AAE1ALV2"/>
<proteinExistence type="predicted"/>
<feature type="non-terminal residue" evidence="2">
    <location>
        <position position="1"/>
    </location>
</feature>
<sequence>MSRKEVTSEKKVEGIRSRAFDPRNEGTESRGCPTPETLRSSSGNPRAGISTLQETE</sequence>
<comment type="caution">
    <text evidence="2">The sequence shown here is derived from an EMBL/GenBank/DDBJ whole genome shotgun (WGS) entry which is preliminary data.</text>
</comment>
<organism evidence="2 3">
    <name type="scientific">Elysia crispata</name>
    <name type="common">lettuce slug</name>
    <dbReference type="NCBI Taxonomy" id="231223"/>
    <lineage>
        <taxon>Eukaryota</taxon>
        <taxon>Metazoa</taxon>
        <taxon>Spiralia</taxon>
        <taxon>Lophotrochozoa</taxon>
        <taxon>Mollusca</taxon>
        <taxon>Gastropoda</taxon>
        <taxon>Heterobranchia</taxon>
        <taxon>Euthyneura</taxon>
        <taxon>Panpulmonata</taxon>
        <taxon>Sacoglossa</taxon>
        <taxon>Placobranchoidea</taxon>
        <taxon>Plakobranchidae</taxon>
        <taxon>Elysia</taxon>
    </lineage>
</organism>
<reference evidence="2" key="1">
    <citation type="journal article" date="2023" name="G3 (Bethesda)">
        <title>A reference genome for the long-term kleptoplast-retaining sea slug Elysia crispata morphotype clarki.</title>
        <authorList>
            <person name="Eastman K.E."/>
            <person name="Pendleton A.L."/>
            <person name="Shaikh M.A."/>
            <person name="Suttiyut T."/>
            <person name="Ogas R."/>
            <person name="Tomko P."/>
            <person name="Gavelis G."/>
            <person name="Widhalm J.R."/>
            <person name="Wisecaver J.H."/>
        </authorList>
    </citation>
    <scope>NUCLEOTIDE SEQUENCE</scope>
    <source>
        <strain evidence="2">ECLA1</strain>
    </source>
</reference>